<feature type="transmembrane region" description="Helical" evidence="1">
    <location>
        <begin position="39"/>
        <end position="62"/>
    </location>
</feature>
<evidence type="ECO:0000256" key="1">
    <source>
        <dbReference type="SAM" id="Phobius"/>
    </source>
</evidence>
<organism evidence="2 3">
    <name type="scientific">Streptococcus suis</name>
    <dbReference type="NCBI Taxonomy" id="1307"/>
    <lineage>
        <taxon>Bacteria</taxon>
        <taxon>Bacillati</taxon>
        <taxon>Bacillota</taxon>
        <taxon>Bacilli</taxon>
        <taxon>Lactobacillales</taxon>
        <taxon>Streptococcaceae</taxon>
        <taxon>Streptococcus</taxon>
    </lineage>
</organism>
<dbReference type="EMBL" id="JAUTFT010000012">
    <property type="protein sequence ID" value="MDW8635450.1"/>
    <property type="molecule type" value="Genomic_DNA"/>
</dbReference>
<name>A0AAP6A7Y1_STRSU</name>
<gene>
    <name evidence="2" type="ORF">Q7V77_06965</name>
</gene>
<evidence type="ECO:0000313" key="3">
    <source>
        <dbReference type="Proteomes" id="UP001272448"/>
    </source>
</evidence>
<protein>
    <submittedName>
        <fullName evidence="2">Uncharacterized protein</fullName>
    </submittedName>
</protein>
<comment type="caution">
    <text evidence="2">The sequence shown here is derived from an EMBL/GenBank/DDBJ whole genome shotgun (WGS) entry which is preliminary data.</text>
</comment>
<dbReference type="Proteomes" id="UP001272448">
    <property type="component" value="Unassembled WGS sequence"/>
</dbReference>
<dbReference type="RefSeq" id="WP_074392181.1">
    <property type="nucleotide sequence ID" value="NZ_CP134488.1"/>
</dbReference>
<keyword evidence="1" id="KW-0472">Membrane</keyword>
<keyword evidence="1" id="KW-0812">Transmembrane</keyword>
<keyword evidence="1" id="KW-1133">Transmembrane helix</keyword>
<accession>A0AAP6A7Y1</accession>
<reference evidence="2" key="1">
    <citation type="submission" date="2023-07" db="EMBL/GenBank/DDBJ databases">
        <title>Characterization of virulence traits, antimicrobial resistance genes carried by mobile genetic elements and competence in Streptococcus suis strains isolated in France.</title>
        <authorList>
            <person name="Dechene-Tempier M."/>
            <person name="Marois-Crehan C."/>
            <person name="De Boisseson C."/>
            <person name="Lucas P."/>
            <person name="Bougeard S."/>
            <person name="Libante V."/>
            <person name="Payot S."/>
        </authorList>
    </citation>
    <scope>NUCLEOTIDE SEQUENCE</scope>
    <source>
        <strain evidence="2">1532</strain>
    </source>
</reference>
<evidence type="ECO:0000313" key="2">
    <source>
        <dbReference type="EMBL" id="MDW8635450.1"/>
    </source>
</evidence>
<sequence>MKKLFWEIFPENKKGWERYFDWCLYDSKTFYPVGKLLNIYATIMLFITELLVFVLLILLFPLTRIELRIRSSKAKKQKEKERND</sequence>
<dbReference type="AlphaFoldDB" id="A0AAP6A7Y1"/>
<proteinExistence type="predicted"/>